<dbReference type="PANTHER" id="PTHR47022">
    <property type="entry name" value="BTB AND MATH DOMAIN-CONTAINING PROTEIN 36-RELATED"/>
    <property type="match status" value="1"/>
</dbReference>
<name>A0AAV5WGM0_9BILA</name>
<feature type="domain" description="BTB" evidence="1">
    <location>
        <begin position="133"/>
        <end position="200"/>
    </location>
</feature>
<dbReference type="SMART" id="SM00225">
    <property type="entry name" value="BTB"/>
    <property type="match status" value="1"/>
</dbReference>
<sequence>FTMRESPVEFVNGMPCWIGVSANNNMSNLGMYLFCHAESDSDLWSADIEFSLSILNADPEKNRTYTVKKIFTPKDFSDWGTHKFVPMATILDPKEGFIKNDQIVVEATIKEMIISGFQKPIEIDFSKPGFGSDDIVLRIEEETFHVSKNYLSMLSPVFATMFFQDFAEKNKSEIELKNIASKEFIELLYVIYPSYRPITFYSAPFILALADRFQLQYATNLAESYLVKSSKFTTAEKLLFTDQYKLQLLQTHCFASLKDLQSIADLQSGEEVNQLSLPLRSSLLTRVMEVARDSIPKPPLPTS</sequence>
<dbReference type="Pfam" id="PF00651">
    <property type="entry name" value="BTB"/>
    <property type="match status" value="1"/>
</dbReference>
<dbReference type="InterPro" id="IPR011333">
    <property type="entry name" value="SKP1/BTB/POZ_sf"/>
</dbReference>
<dbReference type="InterPro" id="IPR008974">
    <property type="entry name" value="TRAF-like"/>
</dbReference>
<feature type="domain" description="MATH" evidence="2">
    <location>
        <begin position="1"/>
        <end position="109"/>
    </location>
</feature>
<evidence type="ECO:0000259" key="1">
    <source>
        <dbReference type="PROSITE" id="PS50097"/>
    </source>
</evidence>
<dbReference type="Proteomes" id="UP001432322">
    <property type="component" value="Unassembled WGS sequence"/>
</dbReference>
<organism evidence="3 4">
    <name type="scientific">Pristionchus fissidentatus</name>
    <dbReference type="NCBI Taxonomy" id="1538716"/>
    <lineage>
        <taxon>Eukaryota</taxon>
        <taxon>Metazoa</taxon>
        <taxon>Ecdysozoa</taxon>
        <taxon>Nematoda</taxon>
        <taxon>Chromadorea</taxon>
        <taxon>Rhabditida</taxon>
        <taxon>Rhabditina</taxon>
        <taxon>Diplogasteromorpha</taxon>
        <taxon>Diplogasteroidea</taxon>
        <taxon>Neodiplogasteridae</taxon>
        <taxon>Pristionchus</taxon>
    </lineage>
</organism>
<comment type="caution">
    <text evidence="3">The sequence shown here is derived from an EMBL/GenBank/DDBJ whole genome shotgun (WGS) entry which is preliminary data.</text>
</comment>
<dbReference type="PROSITE" id="PS50144">
    <property type="entry name" value="MATH"/>
    <property type="match status" value="1"/>
</dbReference>
<dbReference type="Pfam" id="PF22486">
    <property type="entry name" value="MATH_2"/>
    <property type="match status" value="1"/>
</dbReference>
<keyword evidence="4" id="KW-1185">Reference proteome</keyword>
<dbReference type="CDD" id="cd18186">
    <property type="entry name" value="BTB_POZ_ZBTB_KLHL-like"/>
    <property type="match status" value="1"/>
</dbReference>
<dbReference type="CDD" id="cd00121">
    <property type="entry name" value="MATH"/>
    <property type="match status" value="1"/>
</dbReference>
<evidence type="ECO:0000259" key="2">
    <source>
        <dbReference type="PROSITE" id="PS50144"/>
    </source>
</evidence>
<dbReference type="PROSITE" id="PS50097">
    <property type="entry name" value="BTB"/>
    <property type="match status" value="1"/>
</dbReference>
<dbReference type="PANTHER" id="PTHR47022:SF1">
    <property type="entry name" value="BTB AND MATH DOMAIN-CONTAINING PROTEIN 36-RELATED"/>
    <property type="match status" value="1"/>
</dbReference>
<dbReference type="EMBL" id="BTSY01000005">
    <property type="protein sequence ID" value="GMT30633.1"/>
    <property type="molecule type" value="Genomic_DNA"/>
</dbReference>
<evidence type="ECO:0008006" key="5">
    <source>
        <dbReference type="Google" id="ProtNLM"/>
    </source>
</evidence>
<dbReference type="AlphaFoldDB" id="A0AAV5WGM0"/>
<dbReference type="InterPro" id="IPR000210">
    <property type="entry name" value="BTB/POZ_dom"/>
</dbReference>
<reference evidence="3" key="1">
    <citation type="submission" date="2023-10" db="EMBL/GenBank/DDBJ databases">
        <title>Genome assembly of Pristionchus species.</title>
        <authorList>
            <person name="Yoshida K."/>
            <person name="Sommer R.J."/>
        </authorList>
    </citation>
    <scope>NUCLEOTIDE SEQUENCE</scope>
    <source>
        <strain evidence="3">RS5133</strain>
    </source>
</reference>
<dbReference type="Gene3D" id="3.30.710.10">
    <property type="entry name" value="Potassium Channel Kv1.1, Chain A"/>
    <property type="match status" value="1"/>
</dbReference>
<proteinExistence type="predicted"/>
<feature type="non-terminal residue" evidence="3">
    <location>
        <position position="1"/>
    </location>
</feature>
<accession>A0AAV5WGM0</accession>
<gene>
    <name evidence="3" type="ORF">PFISCL1PPCAC_21930</name>
</gene>
<dbReference type="SUPFAM" id="SSF49599">
    <property type="entry name" value="TRAF domain-like"/>
    <property type="match status" value="1"/>
</dbReference>
<evidence type="ECO:0000313" key="3">
    <source>
        <dbReference type="EMBL" id="GMT30633.1"/>
    </source>
</evidence>
<dbReference type="Gene3D" id="2.60.210.10">
    <property type="entry name" value="Apoptosis, Tumor Necrosis Factor Receptor Associated Protein 2, Chain A"/>
    <property type="match status" value="1"/>
</dbReference>
<protein>
    <recommendedName>
        <fullName evidence="5">BTB domain-containing protein</fullName>
    </recommendedName>
</protein>
<dbReference type="InterPro" id="IPR002083">
    <property type="entry name" value="MATH/TRAF_dom"/>
</dbReference>
<dbReference type="SUPFAM" id="SSF54695">
    <property type="entry name" value="POZ domain"/>
    <property type="match status" value="1"/>
</dbReference>
<evidence type="ECO:0000313" key="4">
    <source>
        <dbReference type="Proteomes" id="UP001432322"/>
    </source>
</evidence>